<dbReference type="PANTHER" id="PTHR12290">
    <property type="entry name" value="CORNICHON-RELATED"/>
    <property type="match status" value="1"/>
</dbReference>
<dbReference type="Pfam" id="PF04127">
    <property type="entry name" value="DFP"/>
    <property type="match status" value="1"/>
</dbReference>
<dbReference type="EMBL" id="JAEHOD010000077">
    <property type="protein sequence ID" value="KAG2430779.1"/>
    <property type="molecule type" value="Genomic_DNA"/>
</dbReference>
<feature type="domain" description="DNA/pantothenate metabolism flavoprotein C-terminal" evidence="2">
    <location>
        <begin position="209"/>
        <end position="300"/>
    </location>
</feature>
<sequence>MKVEKNNEDQEVSTSDAVEAFLADSPVSGEVVADAVAAFIERHRSSGNAAPSGRAGPGPGQLRRPIVVVTSGGTTVPLERRCVRFIDNFSAGTRGALSTERFLEAGYAVIFLTRTGSLQPFSHMLPAADPPEVIDRVAMLQSAAGGGGDGDGVVIRPEQVEAVARVLRAQQACREHGTLLTIKYETIFEYLTYLRLTSELLRPLGADVMFYLAAAVSDFYIPWSQLAEHKIQSADGPLELSLQRVPKMLGELVNKWAPRAFAVSFKLETDQGILVHKASTALHRYGVHLVVANLLHNRKDVVTLVEPRGAAAAAAVPDGPAAAEAAVDETEGVRTVVLRRPAAEMDIERLLIQEVAARHRAFVLKEAVQQH</sequence>
<dbReference type="InterPro" id="IPR035929">
    <property type="entry name" value="CoaB-like_sf"/>
</dbReference>
<gene>
    <name evidence="3" type="ORF">HYH02_013618</name>
</gene>
<dbReference type="GO" id="GO:0003824">
    <property type="term" value="F:catalytic activity"/>
    <property type="evidence" value="ECO:0007669"/>
    <property type="project" value="UniProtKB-ARBA"/>
</dbReference>
<reference evidence="3" key="1">
    <citation type="journal article" date="2020" name="bioRxiv">
        <title>Comparative genomics of Chlamydomonas.</title>
        <authorList>
            <person name="Craig R.J."/>
            <person name="Hasan A.R."/>
            <person name="Ness R.W."/>
            <person name="Keightley P.D."/>
        </authorList>
    </citation>
    <scope>NUCLEOTIDE SEQUENCE</scope>
    <source>
        <strain evidence="3">CCAP 11/173</strain>
    </source>
</reference>
<dbReference type="OrthoDB" id="70224at2759"/>
<keyword evidence="4" id="KW-1185">Reference proteome</keyword>
<dbReference type="AlphaFoldDB" id="A0A835SPG8"/>
<dbReference type="Proteomes" id="UP000613740">
    <property type="component" value="Unassembled WGS sequence"/>
</dbReference>
<comment type="caution">
    <text evidence="3">The sequence shown here is derived from an EMBL/GenBank/DDBJ whole genome shotgun (WGS) entry which is preliminary data.</text>
</comment>
<accession>A0A835SPG8</accession>
<evidence type="ECO:0000259" key="2">
    <source>
        <dbReference type="Pfam" id="PF04127"/>
    </source>
</evidence>
<dbReference type="Gene3D" id="3.40.50.10300">
    <property type="entry name" value="CoaB-like"/>
    <property type="match status" value="1"/>
</dbReference>
<name>A0A835SPG8_9CHLO</name>
<proteinExistence type="inferred from homology"/>
<comment type="similarity">
    <text evidence="1">Belongs to the PPC synthetase family.</text>
</comment>
<dbReference type="GO" id="GO:0015937">
    <property type="term" value="P:coenzyme A biosynthetic process"/>
    <property type="evidence" value="ECO:0007669"/>
    <property type="project" value="UniProtKB-ARBA"/>
</dbReference>
<organism evidence="3 4">
    <name type="scientific">Chlamydomonas schloesseri</name>
    <dbReference type="NCBI Taxonomy" id="2026947"/>
    <lineage>
        <taxon>Eukaryota</taxon>
        <taxon>Viridiplantae</taxon>
        <taxon>Chlorophyta</taxon>
        <taxon>core chlorophytes</taxon>
        <taxon>Chlorophyceae</taxon>
        <taxon>CS clade</taxon>
        <taxon>Chlamydomonadales</taxon>
        <taxon>Chlamydomonadaceae</taxon>
        <taxon>Chlamydomonas</taxon>
    </lineage>
</organism>
<evidence type="ECO:0000313" key="4">
    <source>
        <dbReference type="Proteomes" id="UP000613740"/>
    </source>
</evidence>
<evidence type="ECO:0000256" key="1">
    <source>
        <dbReference type="ARBA" id="ARBA00005703"/>
    </source>
</evidence>
<evidence type="ECO:0000313" key="3">
    <source>
        <dbReference type="EMBL" id="KAG2430779.1"/>
    </source>
</evidence>
<dbReference type="SUPFAM" id="SSF102645">
    <property type="entry name" value="CoaB-like"/>
    <property type="match status" value="1"/>
</dbReference>
<protein>
    <recommendedName>
        <fullName evidence="2">DNA/pantothenate metabolism flavoprotein C-terminal domain-containing protein</fullName>
    </recommendedName>
</protein>
<dbReference type="InterPro" id="IPR007085">
    <property type="entry name" value="DNA/pantothenate-metab_flavo_C"/>
</dbReference>